<dbReference type="GO" id="GO:0003723">
    <property type="term" value="F:RNA binding"/>
    <property type="evidence" value="ECO:0007669"/>
    <property type="project" value="InterPro"/>
</dbReference>
<evidence type="ECO:0000259" key="1">
    <source>
        <dbReference type="PROSITE" id="PS50921"/>
    </source>
</evidence>
<dbReference type="AlphaFoldDB" id="A0A0N8R4J9"/>
<proteinExistence type="predicted"/>
<dbReference type="PIRSF" id="PIRSF036382">
    <property type="entry name" value="RR_antiterm"/>
    <property type="match status" value="1"/>
</dbReference>
<evidence type="ECO:0000313" key="2">
    <source>
        <dbReference type="EMBL" id="KPW92598.1"/>
    </source>
</evidence>
<dbReference type="PATRIC" id="fig|264451.4.peg.5574"/>
<name>A0A0N8R4J9_PSESX</name>
<sequence>MVQPDREASMTLRAAKKRLRNDSAGGIKDLRDISVLVMHPDDEDGRNLIAQLQRIGCQVRVQWPIPERLQSEADVIVLAVSPESLSTNTPWLLHSSTPPIIPVIAYENPIIVEALVQLNACSVIPSPVRSFGLLTALAITLSQARKTREREKHVKRLEGRMAVMRTVQQAKIILMETKGMSEIDAYNALRDQAMAKREPVEKIAEALVKAHELFQQACS</sequence>
<dbReference type="SUPFAM" id="SSF52172">
    <property type="entry name" value="CheY-like"/>
    <property type="match status" value="1"/>
</dbReference>
<dbReference type="Gene3D" id="1.10.10.10">
    <property type="entry name" value="Winged helix-like DNA-binding domain superfamily/Winged helix DNA-binding domain"/>
    <property type="match status" value="1"/>
</dbReference>
<dbReference type="PROSITE" id="PS50921">
    <property type="entry name" value="ANTAR"/>
    <property type="match status" value="1"/>
</dbReference>
<reference evidence="2 3" key="1">
    <citation type="submission" date="2015-09" db="EMBL/GenBank/DDBJ databases">
        <title>Genome announcement of multiple Pseudomonas syringae strains.</title>
        <authorList>
            <person name="Thakur S."/>
            <person name="Wang P.W."/>
            <person name="Gong Y."/>
            <person name="Weir B.S."/>
            <person name="Guttman D.S."/>
        </authorList>
    </citation>
    <scope>NUCLEOTIDE SEQUENCE [LARGE SCALE GENOMIC DNA]</scope>
    <source>
        <strain evidence="2 3">ICMP17524</strain>
    </source>
</reference>
<dbReference type="Pfam" id="PF21332">
    <property type="entry name" value="AmiR_N"/>
    <property type="match status" value="1"/>
</dbReference>
<organism evidence="2 3">
    <name type="scientific">Pseudomonas syringae pv. cerasicola</name>
    <dbReference type="NCBI Taxonomy" id="264451"/>
    <lineage>
        <taxon>Bacteria</taxon>
        <taxon>Pseudomonadati</taxon>
        <taxon>Pseudomonadota</taxon>
        <taxon>Gammaproteobacteria</taxon>
        <taxon>Pseudomonadales</taxon>
        <taxon>Pseudomonadaceae</taxon>
        <taxon>Pseudomonas</taxon>
        <taxon>Pseudomonas syringae</taxon>
    </lineage>
</organism>
<dbReference type="InterPro" id="IPR036388">
    <property type="entry name" value="WH-like_DNA-bd_sf"/>
</dbReference>
<comment type="caution">
    <text evidence="2">The sequence shown here is derived from an EMBL/GenBank/DDBJ whole genome shotgun (WGS) entry which is preliminary data.</text>
</comment>
<dbReference type="Gene3D" id="3.40.50.2300">
    <property type="match status" value="1"/>
</dbReference>
<dbReference type="InterPro" id="IPR005561">
    <property type="entry name" value="ANTAR"/>
</dbReference>
<dbReference type="Proteomes" id="UP000050356">
    <property type="component" value="Unassembled WGS sequence"/>
</dbReference>
<evidence type="ECO:0000313" key="3">
    <source>
        <dbReference type="Proteomes" id="UP000050356"/>
    </source>
</evidence>
<dbReference type="SMART" id="SM01012">
    <property type="entry name" value="ANTAR"/>
    <property type="match status" value="1"/>
</dbReference>
<dbReference type="InterPro" id="IPR049021">
    <property type="entry name" value="AmiR_N"/>
</dbReference>
<dbReference type="Pfam" id="PF03861">
    <property type="entry name" value="ANTAR"/>
    <property type="match status" value="1"/>
</dbReference>
<dbReference type="InterPro" id="IPR008327">
    <property type="entry name" value="Sig_transdc_resp-reg_antiterm"/>
</dbReference>
<feature type="domain" description="ANTAR" evidence="1">
    <location>
        <begin position="147"/>
        <end position="208"/>
    </location>
</feature>
<accession>A0A0N8R4J9</accession>
<dbReference type="EMBL" id="LJQA01000480">
    <property type="protein sequence ID" value="KPW92598.1"/>
    <property type="molecule type" value="Genomic_DNA"/>
</dbReference>
<dbReference type="InterPro" id="IPR011006">
    <property type="entry name" value="CheY-like_superfamily"/>
</dbReference>
<protein>
    <submittedName>
        <fullName evidence="2">ANTAR-like protein</fullName>
    </submittedName>
</protein>
<gene>
    <name evidence="2" type="ORF">ALO50_100319</name>
</gene>